<dbReference type="PRINTS" id="PR00081">
    <property type="entry name" value="GDHRDH"/>
</dbReference>
<dbReference type="GO" id="GO:0016616">
    <property type="term" value="F:oxidoreductase activity, acting on the CH-OH group of donors, NAD or NADP as acceptor"/>
    <property type="evidence" value="ECO:0007669"/>
    <property type="project" value="UniProtKB-ARBA"/>
</dbReference>
<dbReference type="SMART" id="SM00822">
    <property type="entry name" value="PKS_KR"/>
    <property type="match status" value="1"/>
</dbReference>
<dbReference type="OrthoDB" id="286404at2"/>
<dbReference type="NCBIfam" id="NF005559">
    <property type="entry name" value="PRK07231.1"/>
    <property type="match status" value="1"/>
</dbReference>
<dbReference type="Proteomes" id="UP000321805">
    <property type="component" value="Chromosome"/>
</dbReference>
<gene>
    <name evidence="4" type="ORF">FSW04_13025</name>
</gene>
<evidence type="ECO:0000313" key="4">
    <source>
        <dbReference type="EMBL" id="QEC48399.1"/>
    </source>
</evidence>
<dbReference type="AlphaFoldDB" id="A0A5B8U5J9"/>
<dbReference type="InterPro" id="IPR036291">
    <property type="entry name" value="NAD(P)-bd_dom_sf"/>
</dbReference>
<keyword evidence="2" id="KW-0560">Oxidoreductase</keyword>
<dbReference type="PANTHER" id="PTHR42760:SF115">
    <property type="entry name" value="3-OXOACYL-[ACYL-CARRIER-PROTEIN] REDUCTASE FABG"/>
    <property type="match status" value="1"/>
</dbReference>
<name>A0A5B8U5J9_9ACTN</name>
<dbReference type="RefSeq" id="WP_146919890.1">
    <property type="nucleotide sequence ID" value="NZ_CP042430.1"/>
</dbReference>
<dbReference type="FunFam" id="3.40.50.720:FF:000084">
    <property type="entry name" value="Short-chain dehydrogenase reductase"/>
    <property type="match status" value="1"/>
</dbReference>
<dbReference type="InterPro" id="IPR057326">
    <property type="entry name" value="KR_dom"/>
</dbReference>
<evidence type="ECO:0000256" key="1">
    <source>
        <dbReference type="ARBA" id="ARBA00006484"/>
    </source>
</evidence>
<sequence length="259" mass="26945">MSSRLEGKVALVTGAGSGIGRQTALRFAQEGARVVAVDLRGDTAAETADLIAQDGGEATSGQMDVTRSAEIRAGVDEAIARFGGVDIVVNNAGITITGAAHDMDEDDWDRELAINLKSVYLVSKALWPHFVERGGGSIVSTASIAGLWAIPDDAAYCASKAAVIMLTKCLALDGAKAGIRANCVCPGFIQTPMIEGYFSDQEDPDASREFAVKLHPLGRLGDPLDIADGFVYLASDEARWVTGTALTVDGGLTSGIWGG</sequence>
<dbReference type="Pfam" id="PF13561">
    <property type="entry name" value="adh_short_C2"/>
    <property type="match status" value="1"/>
</dbReference>
<evidence type="ECO:0000259" key="3">
    <source>
        <dbReference type="SMART" id="SM00822"/>
    </source>
</evidence>
<evidence type="ECO:0000313" key="5">
    <source>
        <dbReference type="Proteomes" id="UP000321805"/>
    </source>
</evidence>
<accession>A0A5B8U5J9</accession>
<dbReference type="InterPro" id="IPR002347">
    <property type="entry name" value="SDR_fam"/>
</dbReference>
<proteinExistence type="inferred from homology"/>
<dbReference type="InterPro" id="IPR020904">
    <property type="entry name" value="Sc_DH/Rdtase_CS"/>
</dbReference>
<dbReference type="Gene3D" id="3.40.50.720">
    <property type="entry name" value="NAD(P)-binding Rossmann-like Domain"/>
    <property type="match status" value="1"/>
</dbReference>
<dbReference type="EMBL" id="CP042430">
    <property type="protein sequence ID" value="QEC48399.1"/>
    <property type="molecule type" value="Genomic_DNA"/>
</dbReference>
<feature type="domain" description="Ketoreductase" evidence="3">
    <location>
        <begin position="8"/>
        <end position="192"/>
    </location>
</feature>
<organism evidence="4 5">
    <name type="scientific">Baekduia soli</name>
    <dbReference type="NCBI Taxonomy" id="496014"/>
    <lineage>
        <taxon>Bacteria</taxon>
        <taxon>Bacillati</taxon>
        <taxon>Actinomycetota</taxon>
        <taxon>Thermoleophilia</taxon>
        <taxon>Solirubrobacterales</taxon>
        <taxon>Baekduiaceae</taxon>
        <taxon>Baekduia</taxon>
    </lineage>
</organism>
<reference evidence="4 5" key="1">
    <citation type="journal article" date="2018" name="J. Microbiol.">
        <title>Baekduia soli gen. nov., sp. nov., a novel bacterium isolated from the soil of Baekdu Mountain and proposal of a novel family name, Baekduiaceae fam. nov.</title>
        <authorList>
            <person name="An D.S."/>
            <person name="Siddiqi M.Z."/>
            <person name="Kim K.H."/>
            <person name="Yu H.S."/>
            <person name="Im W.T."/>
        </authorList>
    </citation>
    <scope>NUCLEOTIDE SEQUENCE [LARGE SCALE GENOMIC DNA]</scope>
    <source>
        <strain evidence="4 5">BR7-21</strain>
    </source>
</reference>
<dbReference type="PANTHER" id="PTHR42760">
    <property type="entry name" value="SHORT-CHAIN DEHYDROGENASES/REDUCTASES FAMILY MEMBER"/>
    <property type="match status" value="1"/>
</dbReference>
<dbReference type="PRINTS" id="PR00080">
    <property type="entry name" value="SDRFAMILY"/>
</dbReference>
<dbReference type="KEGG" id="bsol:FSW04_13025"/>
<dbReference type="PROSITE" id="PS00061">
    <property type="entry name" value="ADH_SHORT"/>
    <property type="match status" value="1"/>
</dbReference>
<dbReference type="CDD" id="cd05233">
    <property type="entry name" value="SDR_c"/>
    <property type="match status" value="1"/>
</dbReference>
<protein>
    <submittedName>
        <fullName evidence="4">SDR family oxidoreductase</fullName>
    </submittedName>
</protein>
<dbReference type="SUPFAM" id="SSF51735">
    <property type="entry name" value="NAD(P)-binding Rossmann-fold domains"/>
    <property type="match status" value="1"/>
</dbReference>
<comment type="similarity">
    <text evidence="1">Belongs to the short-chain dehydrogenases/reductases (SDR) family.</text>
</comment>
<keyword evidence="5" id="KW-1185">Reference proteome</keyword>
<evidence type="ECO:0000256" key="2">
    <source>
        <dbReference type="ARBA" id="ARBA00023002"/>
    </source>
</evidence>